<gene>
    <name evidence="1" type="ORF">SVIM_LOCUS158154</name>
</gene>
<dbReference type="AlphaFoldDB" id="A0A6N2KYT9"/>
<dbReference type="EMBL" id="CAADRP010000946">
    <property type="protein sequence ID" value="VFU33810.1"/>
    <property type="molecule type" value="Genomic_DNA"/>
</dbReference>
<organism evidence="1">
    <name type="scientific">Salix viminalis</name>
    <name type="common">Common osier</name>
    <name type="synonym">Basket willow</name>
    <dbReference type="NCBI Taxonomy" id="40686"/>
    <lineage>
        <taxon>Eukaryota</taxon>
        <taxon>Viridiplantae</taxon>
        <taxon>Streptophyta</taxon>
        <taxon>Embryophyta</taxon>
        <taxon>Tracheophyta</taxon>
        <taxon>Spermatophyta</taxon>
        <taxon>Magnoliopsida</taxon>
        <taxon>eudicotyledons</taxon>
        <taxon>Gunneridae</taxon>
        <taxon>Pentapetalae</taxon>
        <taxon>rosids</taxon>
        <taxon>fabids</taxon>
        <taxon>Malpighiales</taxon>
        <taxon>Salicaceae</taxon>
        <taxon>Saliceae</taxon>
        <taxon>Salix</taxon>
    </lineage>
</organism>
<protein>
    <submittedName>
        <fullName evidence="1">Uncharacterized protein</fullName>
    </submittedName>
</protein>
<accession>A0A6N2KYT9</accession>
<reference evidence="1" key="1">
    <citation type="submission" date="2019-03" db="EMBL/GenBank/DDBJ databases">
        <authorList>
            <person name="Mank J."/>
            <person name="Almeida P."/>
        </authorList>
    </citation>
    <scope>NUCLEOTIDE SEQUENCE</scope>
    <source>
        <strain evidence="1">78183</strain>
    </source>
</reference>
<name>A0A6N2KYT9_SALVM</name>
<sequence length="87" mass="9588">MQVTTNGRSSGQHLSTNVIGMENVVLIVHAILLTLPDMNVLVCQGARIFVSSVQSINDSSVAVWVDTSMIRSDCENQSKRKWRRSNG</sequence>
<evidence type="ECO:0000313" key="1">
    <source>
        <dbReference type="EMBL" id="VFU33810.1"/>
    </source>
</evidence>
<proteinExistence type="predicted"/>